<comment type="caution">
    <text evidence="1">The sequence shown here is derived from an EMBL/GenBank/DDBJ whole genome shotgun (WGS) entry which is preliminary data.</text>
</comment>
<protein>
    <submittedName>
        <fullName evidence="1">Uncharacterized protein</fullName>
    </submittedName>
</protein>
<reference evidence="1" key="1">
    <citation type="submission" date="2022-07" db="EMBL/GenBank/DDBJ databases">
        <title>Phylogenomic reconstructions and comparative analyses of Kickxellomycotina fungi.</title>
        <authorList>
            <person name="Reynolds N.K."/>
            <person name="Stajich J.E."/>
            <person name="Barry K."/>
            <person name="Grigoriev I.V."/>
            <person name="Crous P."/>
            <person name="Smith M.E."/>
        </authorList>
    </citation>
    <scope>NUCLEOTIDE SEQUENCE</scope>
    <source>
        <strain evidence="1">CBS 109366</strain>
    </source>
</reference>
<gene>
    <name evidence="1" type="ORF">IWQ57_001831</name>
</gene>
<organism evidence="1 2">
    <name type="scientific">Coemansia nantahalensis</name>
    <dbReference type="NCBI Taxonomy" id="2789366"/>
    <lineage>
        <taxon>Eukaryota</taxon>
        <taxon>Fungi</taxon>
        <taxon>Fungi incertae sedis</taxon>
        <taxon>Zoopagomycota</taxon>
        <taxon>Kickxellomycotina</taxon>
        <taxon>Kickxellomycetes</taxon>
        <taxon>Kickxellales</taxon>
        <taxon>Kickxellaceae</taxon>
        <taxon>Coemansia</taxon>
    </lineage>
</organism>
<proteinExistence type="predicted"/>
<keyword evidence="2" id="KW-1185">Reference proteome</keyword>
<evidence type="ECO:0000313" key="2">
    <source>
        <dbReference type="Proteomes" id="UP001140234"/>
    </source>
</evidence>
<name>A0ACC1K2J5_9FUNG</name>
<sequence length="411" mass="46896">MVVDKSVAIRDIMNHERSVIVGLCPRRMGKSLFLGLLADFLAAVSRTPYGERRAWYEEYAIYQEDPAFFNNNMGHYAVFKLDLKAVVVVDGCDAPFLNIICGVKNRDLRTQLTKYYSRFLGKIFEGRRHLHKGILVGVFDVRSSSMESVFNNVTTFFPHTRCTDRKPHPFQRAFGFTLQDVWAVINRYVKRLWPARKRCTDVGRFKARVFAGLLLQSDGYRIGTMRRIFCPLAVMTFVNTLDLVTTDKELAFDSFRFWCATGRLEMFRPIKTESVDDLGRYLGHLATAFDQQRELQRTSGMAARLRNAESLDDNMLARIASRSWKRYKFGHGGNTDAELARICTVDSSGLVDELLDGGRFSAATAVQLLYQMGYLTPVSKYRMGIPSKEVFDDISEFHGRLLRQVGTGSNI</sequence>
<dbReference type="Proteomes" id="UP001140234">
    <property type="component" value="Unassembled WGS sequence"/>
</dbReference>
<evidence type="ECO:0000313" key="1">
    <source>
        <dbReference type="EMBL" id="KAJ2772279.1"/>
    </source>
</evidence>
<accession>A0ACC1K2J5</accession>
<dbReference type="EMBL" id="JANBUJ010000397">
    <property type="protein sequence ID" value="KAJ2772279.1"/>
    <property type="molecule type" value="Genomic_DNA"/>
</dbReference>